<keyword evidence="7 9" id="KW-0472">Membrane</keyword>
<reference evidence="11 13" key="1">
    <citation type="submission" date="2015-09" db="EMBL/GenBank/DDBJ databases">
        <authorList>
            <consortium name="Pathogen Informatics"/>
        </authorList>
    </citation>
    <scope>NUCLEOTIDE SEQUENCE [LARGE SCALE GENOMIC DNA]</scope>
    <source>
        <strain evidence="11 13">2789STDY5834841</strain>
    </source>
</reference>
<dbReference type="InterPro" id="IPR025662">
    <property type="entry name" value="Sigma_54_int_dom_ATP-bd_1"/>
</dbReference>
<protein>
    <recommendedName>
        <fullName evidence="2 9">Cell division ATP-binding protein FtsE</fullName>
    </recommendedName>
</protein>
<dbReference type="AlphaFoldDB" id="A0A174AI89"/>
<dbReference type="GO" id="GO:0005886">
    <property type="term" value="C:plasma membrane"/>
    <property type="evidence" value="ECO:0007669"/>
    <property type="project" value="UniProtKB-SubCell"/>
</dbReference>
<evidence type="ECO:0000256" key="3">
    <source>
        <dbReference type="ARBA" id="ARBA00022475"/>
    </source>
</evidence>
<comment type="subunit">
    <text evidence="9">Homodimer. Forms a membrane-associated complex with FtsX.</text>
</comment>
<evidence type="ECO:0000256" key="6">
    <source>
        <dbReference type="ARBA" id="ARBA00022840"/>
    </source>
</evidence>
<dbReference type="PANTHER" id="PTHR24220:SF470">
    <property type="entry name" value="CELL DIVISION ATP-BINDING PROTEIN FTSE"/>
    <property type="match status" value="1"/>
</dbReference>
<dbReference type="GO" id="GO:0022857">
    <property type="term" value="F:transmembrane transporter activity"/>
    <property type="evidence" value="ECO:0007669"/>
    <property type="project" value="TreeGrafter"/>
</dbReference>
<dbReference type="PANTHER" id="PTHR24220">
    <property type="entry name" value="IMPORT ATP-BINDING PROTEIN"/>
    <property type="match status" value="1"/>
</dbReference>
<keyword evidence="4 9" id="KW-0132">Cell division</keyword>
<evidence type="ECO:0000313" key="13">
    <source>
        <dbReference type="Proteomes" id="UP000095787"/>
    </source>
</evidence>
<dbReference type="FunFam" id="3.40.50.300:FF:000056">
    <property type="entry name" value="Cell division ATP-binding protein FtsE"/>
    <property type="match status" value="1"/>
</dbReference>
<evidence type="ECO:0000256" key="1">
    <source>
        <dbReference type="ARBA" id="ARBA00005417"/>
    </source>
</evidence>
<dbReference type="PROSITE" id="PS00675">
    <property type="entry name" value="SIGMA54_INTERACT_1"/>
    <property type="match status" value="1"/>
</dbReference>
<feature type="domain" description="ABC transporter" evidence="10">
    <location>
        <begin position="2"/>
        <end position="228"/>
    </location>
</feature>
<evidence type="ECO:0000313" key="14">
    <source>
        <dbReference type="Proteomes" id="UP000292665"/>
    </source>
</evidence>
<evidence type="ECO:0000313" key="11">
    <source>
        <dbReference type="EMBL" id="CUN87186.1"/>
    </source>
</evidence>
<dbReference type="InterPro" id="IPR005286">
    <property type="entry name" value="Cell_div_FtsE"/>
</dbReference>
<dbReference type="SUPFAM" id="SSF52540">
    <property type="entry name" value="P-loop containing nucleoside triphosphate hydrolases"/>
    <property type="match status" value="1"/>
</dbReference>
<keyword evidence="5 9" id="KW-0547">Nucleotide-binding</keyword>
<dbReference type="InterPro" id="IPR017871">
    <property type="entry name" value="ABC_transporter-like_CS"/>
</dbReference>
<dbReference type="PROSITE" id="PS00211">
    <property type="entry name" value="ABC_TRANSPORTER_1"/>
    <property type="match status" value="1"/>
</dbReference>
<dbReference type="GO" id="GO:0051301">
    <property type="term" value="P:cell division"/>
    <property type="evidence" value="ECO:0007669"/>
    <property type="project" value="UniProtKB-UniRule"/>
</dbReference>
<dbReference type="SMART" id="SM00382">
    <property type="entry name" value="AAA"/>
    <property type="match status" value="1"/>
</dbReference>
<keyword evidence="8 9" id="KW-0131">Cell cycle</keyword>
<dbReference type="InterPro" id="IPR027417">
    <property type="entry name" value="P-loop_NTPase"/>
</dbReference>
<evidence type="ECO:0000256" key="5">
    <source>
        <dbReference type="ARBA" id="ARBA00022741"/>
    </source>
</evidence>
<comment type="similarity">
    <text evidence="1 9">Belongs to the ABC transporter superfamily.</text>
</comment>
<evidence type="ECO:0000256" key="4">
    <source>
        <dbReference type="ARBA" id="ARBA00022618"/>
    </source>
</evidence>
<dbReference type="EMBL" id="RCYR01000006">
    <property type="protein sequence ID" value="RYS80869.1"/>
    <property type="molecule type" value="Genomic_DNA"/>
</dbReference>
<proteinExistence type="inferred from homology"/>
<organism evidence="11 13">
    <name type="scientific">[Ruminococcus] torques</name>
    <dbReference type="NCBI Taxonomy" id="33039"/>
    <lineage>
        <taxon>Bacteria</taxon>
        <taxon>Bacillati</taxon>
        <taxon>Bacillota</taxon>
        <taxon>Clostridia</taxon>
        <taxon>Lachnospirales</taxon>
        <taxon>Lachnospiraceae</taxon>
        <taxon>Mediterraneibacter</taxon>
    </lineage>
</organism>
<comment type="function">
    <text evidence="9">Part of the ABC transporter FtsEX involved in cellular division.</text>
</comment>
<evidence type="ECO:0000256" key="2">
    <source>
        <dbReference type="ARBA" id="ARBA00020019"/>
    </source>
</evidence>
<evidence type="ECO:0000256" key="7">
    <source>
        <dbReference type="ARBA" id="ARBA00023136"/>
    </source>
</evidence>
<accession>A0A174AI89</accession>
<comment type="subcellular location">
    <subcellularLocation>
        <location evidence="9">Cell membrane</location>
        <topology evidence="9">Peripheral membrane protein</topology>
        <orientation evidence="9">Cytoplasmic side</orientation>
    </subcellularLocation>
</comment>
<dbReference type="InterPro" id="IPR015854">
    <property type="entry name" value="ABC_transpr_LolD-like"/>
</dbReference>
<dbReference type="RefSeq" id="WP_004845237.1">
    <property type="nucleotide sequence ID" value="NZ_AP028249.1"/>
</dbReference>
<dbReference type="Proteomes" id="UP000292665">
    <property type="component" value="Unassembled WGS sequence"/>
</dbReference>
<dbReference type="Proteomes" id="UP000095787">
    <property type="component" value="Unassembled WGS sequence"/>
</dbReference>
<dbReference type="GO" id="GO:0005524">
    <property type="term" value="F:ATP binding"/>
    <property type="evidence" value="ECO:0007669"/>
    <property type="project" value="UniProtKB-UniRule"/>
</dbReference>
<dbReference type="Pfam" id="PF00005">
    <property type="entry name" value="ABC_tran"/>
    <property type="match status" value="1"/>
</dbReference>
<keyword evidence="6 9" id="KW-0067">ATP-binding</keyword>
<dbReference type="Gene3D" id="3.40.50.300">
    <property type="entry name" value="P-loop containing nucleotide triphosphate hydrolases"/>
    <property type="match status" value="1"/>
</dbReference>
<dbReference type="InterPro" id="IPR003593">
    <property type="entry name" value="AAA+_ATPase"/>
</dbReference>
<sequence length="228" mass="25439">MIELRNVTKEYSKGNSALNGVSVKIERGEFVFIVGDSGSGKSTLIRLIMKELNPTEGTIIVNGQNLNRMKHRNIAKYRRGLGVVFQDFRLLRDRNIYENIAFALRVTETPTKVIKKKVPAALSLVGLAQKYKSFPKELSGGEQQRVAIARAIVNEPAILLADEPTGNLDPTNSWEIMSLLKEANERGTTVLVVTHNQEIVNEMNERVITMKQGVIVSDEQKGGYIDED</sequence>
<evidence type="ECO:0000313" key="12">
    <source>
        <dbReference type="EMBL" id="RYS80869.1"/>
    </source>
</evidence>
<name>A0A174AI89_9FIRM</name>
<dbReference type="NCBIfam" id="TIGR02673">
    <property type="entry name" value="FtsE"/>
    <property type="match status" value="1"/>
</dbReference>
<gene>
    <name evidence="11" type="primary">ftsE_1</name>
    <name evidence="9 12" type="synonym">ftsE</name>
    <name evidence="12" type="ORF">EAI93_05015</name>
    <name evidence="11" type="ORF">ERS852456_01033</name>
</gene>
<dbReference type="EMBL" id="CYZO01000010">
    <property type="protein sequence ID" value="CUN87186.1"/>
    <property type="molecule type" value="Genomic_DNA"/>
</dbReference>
<dbReference type="InterPro" id="IPR003439">
    <property type="entry name" value="ABC_transporter-like_ATP-bd"/>
</dbReference>
<keyword evidence="3 9" id="KW-1003">Cell membrane</keyword>
<dbReference type="PROSITE" id="PS50893">
    <property type="entry name" value="ABC_TRANSPORTER_2"/>
    <property type="match status" value="1"/>
</dbReference>
<evidence type="ECO:0000256" key="9">
    <source>
        <dbReference type="RuleBase" id="RU365094"/>
    </source>
</evidence>
<reference evidence="12 14" key="2">
    <citation type="journal article" date="2019" name="Science, e1252229">
        <title>Invertible promoters mediate bacterial phase variation, antibiotic resistance, and host adaptation in the gut.</title>
        <authorList>
            <person name="Jiang X."/>
            <person name="Hall A.B."/>
            <person name="Arthur T.D."/>
            <person name="Plichta D.R."/>
            <person name="Covington C.T."/>
            <person name="Poyet M."/>
            <person name="Crothers J."/>
            <person name="Moses P.L."/>
            <person name="Tolonen A.C."/>
            <person name="Vlamakis H."/>
            <person name="Alm E.J."/>
            <person name="Xavier R.J."/>
        </authorList>
    </citation>
    <scope>NUCLEOTIDE SEQUENCE [LARGE SCALE GENOMIC DNA]</scope>
    <source>
        <strain evidence="14">aa_0143</strain>
        <strain evidence="12">Aa_0143</strain>
    </source>
</reference>
<dbReference type="GeneID" id="97329489"/>
<evidence type="ECO:0000256" key="8">
    <source>
        <dbReference type="ARBA" id="ARBA00023306"/>
    </source>
</evidence>
<dbReference type="GO" id="GO:0016887">
    <property type="term" value="F:ATP hydrolysis activity"/>
    <property type="evidence" value="ECO:0007669"/>
    <property type="project" value="InterPro"/>
</dbReference>
<evidence type="ECO:0000259" key="10">
    <source>
        <dbReference type="PROSITE" id="PS50893"/>
    </source>
</evidence>